<accession>A0ABV6VRF0</accession>
<protein>
    <submittedName>
        <fullName evidence="4">SDR family oxidoreductase</fullName>
        <ecNumber evidence="4">1.-.-.-</ecNumber>
    </submittedName>
</protein>
<comment type="caution">
    <text evidence="4">The sequence shown here is derived from an EMBL/GenBank/DDBJ whole genome shotgun (WGS) entry which is preliminary data.</text>
</comment>
<dbReference type="PRINTS" id="PR00081">
    <property type="entry name" value="GDHRDH"/>
</dbReference>
<sequence>MSASSGTGSGVSASSTGSASTRSSTGTSTAAGESPVTLITGGASGIGAATVGRLLAAGHRVAVTGRDQARLDDFAATLGAGPDALFPVAADTTDFAAVRAAVDATVKEFGRLDGVIANAGFSTHDNLADGDPDQWREMLLVNVLGPAVLIKAALPALTRSGGRIVLIGSTAGIKNTPGNMYSVSKTALTSLAENARVLVTGSGVGVTLIAPGRVDTPFWGSHPAGTIPSGPTLTAEHIADAVVWALGQPAGVEVNSVVVRPSGQAH</sequence>
<dbReference type="PANTHER" id="PTHR43115">
    <property type="entry name" value="DEHYDROGENASE/REDUCTASE SDR FAMILY MEMBER 11"/>
    <property type="match status" value="1"/>
</dbReference>
<gene>
    <name evidence="4" type="ORF">ACEZDE_06685</name>
</gene>
<dbReference type="EC" id="1.-.-.-" evidence="4"/>
<dbReference type="Gene3D" id="3.40.50.720">
    <property type="entry name" value="NAD(P)-binding Rossmann-like Domain"/>
    <property type="match status" value="1"/>
</dbReference>
<dbReference type="CDD" id="cd05233">
    <property type="entry name" value="SDR_c"/>
    <property type="match status" value="1"/>
</dbReference>
<dbReference type="PANTHER" id="PTHR43115:SF4">
    <property type="entry name" value="DEHYDROGENASE_REDUCTASE SDR FAMILY MEMBER 11"/>
    <property type="match status" value="1"/>
</dbReference>
<evidence type="ECO:0000256" key="1">
    <source>
        <dbReference type="ARBA" id="ARBA00006484"/>
    </source>
</evidence>
<keyword evidence="5" id="KW-1185">Reference proteome</keyword>
<dbReference type="EMBL" id="JBHFAB010000004">
    <property type="protein sequence ID" value="MFC1416329.1"/>
    <property type="molecule type" value="Genomic_DNA"/>
</dbReference>
<keyword evidence="2 4" id="KW-0560">Oxidoreductase</keyword>
<proteinExistence type="inferred from homology"/>
<name>A0ABV6VRF0_9ACTN</name>
<evidence type="ECO:0000256" key="3">
    <source>
        <dbReference type="SAM" id="MobiDB-lite"/>
    </source>
</evidence>
<dbReference type="Pfam" id="PF00106">
    <property type="entry name" value="adh_short"/>
    <property type="match status" value="1"/>
</dbReference>
<dbReference type="SUPFAM" id="SSF51735">
    <property type="entry name" value="NAD(P)-binding Rossmann-fold domains"/>
    <property type="match status" value="1"/>
</dbReference>
<comment type="similarity">
    <text evidence="1">Belongs to the short-chain dehydrogenases/reductases (SDR) family.</text>
</comment>
<dbReference type="InterPro" id="IPR036291">
    <property type="entry name" value="NAD(P)-bd_dom_sf"/>
</dbReference>
<organism evidence="4 5">
    <name type="scientific">Streptacidiphilus cavernicola</name>
    <dbReference type="NCBI Taxonomy" id="3342716"/>
    <lineage>
        <taxon>Bacteria</taxon>
        <taxon>Bacillati</taxon>
        <taxon>Actinomycetota</taxon>
        <taxon>Actinomycetes</taxon>
        <taxon>Kitasatosporales</taxon>
        <taxon>Streptomycetaceae</taxon>
        <taxon>Streptacidiphilus</taxon>
    </lineage>
</organism>
<dbReference type="GO" id="GO:0016491">
    <property type="term" value="F:oxidoreductase activity"/>
    <property type="evidence" value="ECO:0007669"/>
    <property type="project" value="UniProtKB-KW"/>
</dbReference>
<evidence type="ECO:0000313" key="5">
    <source>
        <dbReference type="Proteomes" id="UP001592531"/>
    </source>
</evidence>
<dbReference type="InterPro" id="IPR002347">
    <property type="entry name" value="SDR_fam"/>
</dbReference>
<dbReference type="Proteomes" id="UP001592531">
    <property type="component" value="Unassembled WGS sequence"/>
</dbReference>
<dbReference type="RefSeq" id="WP_380533491.1">
    <property type="nucleotide sequence ID" value="NZ_JBHFAB010000004.1"/>
</dbReference>
<evidence type="ECO:0000256" key="2">
    <source>
        <dbReference type="ARBA" id="ARBA00023002"/>
    </source>
</evidence>
<reference evidence="4 5" key="1">
    <citation type="submission" date="2024-09" db="EMBL/GenBank/DDBJ databases">
        <authorList>
            <person name="Lee S.D."/>
        </authorList>
    </citation>
    <scope>NUCLEOTIDE SEQUENCE [LARGE SCALE GENOMIC DNA]</scope>
    <source>
        <strain evidence="4 5">N8-3</strain>
    </source>
</reference>
<feature type="region of interest" description="Disordered" evidence="3">
    <location>
        <begin position="1"/>
        <end position="36"/>
    </location>
</feature>
<evidence type="ECO:0000313" key="4">
    <source>
        <dbReference type="EMBL" id="MFC1416329.1"/>
    </source>
</evidence>